<keyword evidence="4" id="KW-1185">Reference proteome</keyword>
<keyword evidence="1" id="KW-0597">Phosphoprotein</keyword>
<gene>
    <name evidence="3" type="ORF">MiSe_10690</name>
</gene>
<dbReference type="SUPFAM" id="SSF47226">
    <property type="entry name" value="Histidine-containing phosphotransfer domain, HPT domain"/>
    <property type="match status" value="1"/>
</dbReference>
<sequence length="167" mass="18806">MQPERQKRMIGYFIEEATTHLDTIEQGLVNLSNSIDKYSIVNDLLFAAHSLAGGAAMIGLDSISSICSNLKSCFQPLQLESSVKFDLKLKKMFMQAFYGIKELVYHLNQSAELSDAKAIKVMSEIEITLAQIRDYIDGMGKRTLQKDPPTFLTDETLSMFDDFFMNG</sequence>
<evidence type="ECO:0000259" key="2">
    <source>
        <dbReference type="PROSITE" id="PS50894"/>
    </source>
</evidence>
<dbReference type="PROSITE" id="PS50894">
    <property type="entry name" value="HPT"/>
    <property type="match status" value="1"/>
</dbReference>
<feature type="modified residue" description="Phosphohistidine" evidence="1">
    <location>
        <position position="49"/>
    </location>
</feature>
<organism evidence="3 4">
    <name type="scientific">Microseira wollei NIES-4236</name>
    <dbReference type="NCBI Taxonomy" id="2530354"/>
    <lineage>
        <taxon>Bacteria</taxon>
        <taxon>Bacillati</taxon>
        <taxon>Cyanobacteriota</taxon>
        <taxon>Cyanophyceae</taxon>
        <taxon>Oscillatoriophycideae</taxon>
        <taxon>Aerosakkonematales</taxon>
        <taxon>Aerosakkonemataceae</taxon>
        <taxon>Microseira</taxon>
    </lineage>
</organism>
<dbReference type="Gene3D" id="1.20.120.160">
    <property type="entry name" value="HPT domain"/>
    <property type="match status" value="1"/>
</dbReference>
<evidence type="ECO:0000313" key="4">
    <source>
        <dbReference type="Proteomes" id="UP001050975"/>
    </source>
</evidence>
<dbReference type="Pfam" id="PF01627">
    <property type="entry name" value="Hpt"/>
    <property type="match status" value="1"/>
</dbReference>
<dbReference type="SMART" id="SM00073">
    <property type="entry name" value="HPT"/>
    <property type="match status" value="1"/>
</dbReference>
<comment type="caution">
    <text evidence="3">The sequence shown here is derived from an EMBL/GenBank/DDBJ whole genome shotgun (WGS) entry which is preliminary data.</text>
</comment>
<dbReference type="GO" id="GO:0000160">
    <property type="term" value="P:phosphorelay signal transduction system"/>
    <property type="evidence" value="ECO:0007669"/>
    <property type="project" value="InterPro"/>
</dbReference>
<proteinExistence type="predicted"/>
<dbReference type="RefSeq" id="WP_226575697.1">
    <property type="nucleotide sequence ID" value="NZ_BLAY01000011.1"/>
</dbReference>
<dbReference type="InterPro" id="IPR036641">
    <property type="entry name" value="HPT_dom_sf"/>
</dbReference>
<dbReference type="AlphaFoldDB" id="A0AAV3X512"/>
<evidence type="ECO:0000313" key="3">
    <source>
        <dbReference type="EMBL" id="GET36321.1"/>
    </source>
</evidence>
<reference evidence="3" key="1">
    <citation type="submission" date="2019-10" db="EMBL/GenBank/DDBJ databases">
        <title>Draft genome sequece of Microseira wollei NIES-4236.</title>
        <authorList>
            <person name="Yamaguchi H."/>
            <person name="Suzuki S."/>
            <person name="Kawachi M."/>
        </authorList>
    </citation>
    <scope>NUCLEOTIDE SEQUENCE</scope>
    <source>
        <strain evidence="3">NIES-4236</strain>
    </source>
</reference>
<evidence type="ECO:0000256" key="1">
    <source>
        <dbReference type="PROSITE-ProRule" id="PRU00110"/>
    </source>
</evidence>
<protein>
    <submittedName>
        <fullName evidence="3">Hpt domain protein</fullName>
    </submittedName>
</protein>
<feature type="domain" description="HPt" evidence="2">
    <location>
        <begin position="2"/>
        <end position="107"/>
    </location>
</feature>
<name>A0AAV3X512_9CYAN</name>
<dbReference type="InterPro" id="IPR008207">
    <property type="entry name" value="Sig_transdc_His_kin_Hpt_dom"/>
</dbReference>
<dbReference type="EMBL" id="BLAY01000011">
    <property type="protein sequence ID" value="GET36321.1"/>
    <property type="molecule type" value="Genomic_DNA"/>
</dbReference>
<dbReference type="Proteomes" id="UP001050975">
    <property type="component" value="Unassembled WGS sequence"/>
</dbReference>
<dbReference type="CDD" id="cd00088">
    <property type="entry name" value="HPT"/>
    <property type="match status" value="1"/>
</dbReference>
<accession>A0AAV3X512</accession>